<dbReference type="OrthoDB" id="9785372at2"/>
<dbReference type="SUPFAM" id="SSF51735">
    <property type="entry name" value="NAD(P)-binding Rossmann-fold domains"/>
    <property type="match status" value="1"/>
</dbReference>
<dbReference type="InterPro" id="IPR016040">
    <property type="entry name" value="NAD(P)-bd_dom"/>
</dbReference>
<name>A0A0R1QIP4_9LACO</name>
<proteinExistence type="predicted"/>
<evidence type="ECO:0000313" key="2">
    <source>
        <dbReference type="EMBL" id="KRL42612.1"/>
    </source>
</evidence>
<dbReference type="InterPro" id="IPR036291">
    <property type="entry name" value="NAD(P)-bd_dom_sf"/>
</dbReference>
<evidence type="ECO:0000313" key="3">
    <source>
        <dbReference type="Proteomes" id="UP000050872"/>
    </source>
</evidence>
<gene>
    <name evidence="2" type="ORF">FD29_GL001635</name>
</gene>
<dbReference type="PANTHER" id="PTHR15020:SF50">
    <property type="entry name" value="UPF0659 PROTEIN YMR090W"/>
    <property type="match status" value="1"/>
</dbReference>
<keyword evidence="3" id="KW-1185">Reference proteome</keyword>
<feature type="domain" description="NAD(P)-binding" evidence="1">
    <location>
        <begin position="7"/>
        <end position="169"/>
    </location>
</feature>
<dbReference type="RefSeq" id="WP_057888905.1">
    <property type="nucleotide sequence ID" value="NZ_AZEZ01000103.1"/>
</dbReference>
<evidence type="ECO:0000259" key="1">
    <source>
        <dbReference type="Pfam" id="PF13460"/>
    </source>
</evidence>
<dbReference type="Gene3D" id="3.40.50.720">
    <property type="entry name" value="NAD(P)-binding Rossmann-like Domain"/>
    <property type="match status" value="1"/>
</dbReference>
<comment type="caution">
    <text evidence="2">The sequence shown here is derived from an EMBL/GenBank/DDBJ whole genome shotgun (WGS) entry which is preliminary data.</text>
</comment>
<dbReference type="Proteomes" id="UP000050872">
    <property type="component" value="Unassembled WGS sequence"/>
</dbReference>
<dbReference type="PANTHER" id="PTHR15020">
    <property type="entry name" value="FLAVIN REDUCTASE-RELATED"/>
    <property type="match status" value="1"/>
</dbReference>
<sequence length="183" mass="20178">MNILILGANGAVARLVEEQILTDKAFADERLTLLLRNKSRAMDLLSEQSSIIEGDTNDVASLRDAVENQDIVIDTTGSSKDLKVATNIIQAMEENSVSRLISIVNEQWQVDQSLVKLYQRAGIDYTILRVASLNDKASVDYRVTTEQTNSSAVSRKAVAQIILDIVDDPANLFNQNVNVEQTV</sequence>
<dbReference type="PATRIC" id="fig|1423770.3.peg.1673"/>
<reference evidence="2 3" key="1">
    <citation type="journal article" date="2015" name="Genome Announc.">
        <title>Expanding the biotechnology potential of lactobacilli through comparative genomics of 213 strains and associated genera.</title>
        <authorList>
            <person name="Sun Z."/>
            <person name="Harris H.M."/>
            <person name="McCann A."/>
            <person name="Guo C."/>
            <person name="Argimon S."/>
            <person name="Zhang W."/>
            <person name="Yang X."/>
            <person name="Jeffery I.B."/>
            <person name="Cooney J.C."/>
            <person name="Kagawa T.F."/>
            <person name="Liu W."/>
            <person name="Song Y."/>
            <person name="Salvetti E."/>
            <person name="Wrobel A."/>
            <person name="Rasinkangas P."/>
            <person name="Parkhill J."/>
            <person name="Rea M.C."/>
            <person name="O'Sullivan O."/>
            <person name="Ritari J."/>
            <person name="Douillard F.P."/>
            <person name="Paul Ross R."/>
            <person name="Yang R."/>
            <person name="Briner A.E."/>
            <person name="Felis G.E."/>
            <person name="de Vos W.M."/>
            <person name="Barrangou R."/>
            <person name="Klaenhammer T.R."/>
            <person name="Caufield P.W."/>
            <person name="Cui Y."/>
            <person name="Zhang H."/>
            <person name="O'Toole P.W."/>
        </authorList>
    </citation>
    <scope>NUCLEOTIDE SEQUENCE [LARGE SCALE GENOMIC DNA]</scope>
    <source>
        <strain evidence="2 3">DSM 14500</strain>
    </source>
</reference>
<organism evidence="2 3">
    <name type="scientific">Companilactobacillus mindensis DSM 14500</name>
    <dbReference type="NCBI Taxonomy" id="1423770"/>
    <lineage>
        <taxon>Bacteria</taxon>
        <taxon>Bacillati</taxon>
        <taxon>Bacillota</taxon>
        <taxon>Bacilli</taxon>
        <taxon>Lactobacillales</taxon>
        <taxon>Lactobacillaceae</taxon>
        <taxon>Companilactobacillus</taxon>
    </lineage>
</organism>
<dbReference type="AlphaFoldDB" id="A0A0R1QIP4"/>
<accession>A0A0R1QIP4</accession>
<dbReference type="EMBL" id="AZEZ01000103">
    <property type="protein sequence ID" value="KRL42612.1"/>
    <property type="molecule type" value="Genomic_DNA"/>
</dbReference>
<dbReference type="Pfam" id="PF13460">
    <property type="entry name" value="NAD_binding_10"/>
    <property type="match status" value="1"/>
</dbReference>
<dbReference type="STRING" id="1423770.FD29_GL001635"/>
<protein>
    <recommendedName>
        <fullName evidence="1">NAD(P)-binding domain-containing protein</fullName>
    </recommendedName>
</protein>